<organism evidence="1 2">
    <name type="scientific">Neisseria zoodegmatis</name>
    <dbReference type="NCBI Taxonomy" id="326523"/>
    <lineage>
        <taxon>Bacteria</taxon>
        <taxon>Pseudomonadati</taxon>
        <taxon>Pseudomonadota</taxon>
        <taxon>Betaproteobacteria</taxon>
        <taxon>Neisseriales</taxon>
        <taxon>Neisseriaceae</taxon>
        <taxon>Neisseria</taxon>
    </lineage>
</organism>
<dbReference type="Proteomes" id="UP000215033">
    <property type="component" value="Chromosome 1"/>
</dbReference>
<evidence type="ECO:0000313" key="1">
    <source>
        <dbReference type="EMBL" id="SNU80557.1"/>
    </source>
</evidence>
<name>A0AB38DTH0_9NEIS</name>
<reference evidence="1 2" key="1">
    <citation type="submission" date="2017-06" db="EMBL/GenBank/DDBJ databases">
        <authorList>
            <consortium name="Pathogen Informatics"/>
        </authorList>
    </citation>
    <scope>NUCLEOTIDE SEQUENCE [LARGE SCALE GENOMIC DNA]</scope>
    <source>
        <strain evidence="1 2">NCTC12230</strain>
    </source>
</reference>
<dbReference type="AlphaFoldDB" id="A0AB38DTH0"/>
<dbReference type="RefSeq" id="WP_231990487.1">
    <property type="nucleotide sequence ID" value="NZ_LT906434.1"/>
</dbReference>
<gene>
    <name evidence="1" type="ORF">SAMEA4504057_02089</name>
</gene>
<protein>
    <submittedName>
        <fullName evidence="1">Uncharacterized protein</fullName>
    </submittedName>
</protein>
<dbReference type="EMBL" id="LT906434">
    <property type="protein sequence ID" value="SNU80557.1"/>
    <property type="molecule type" value="Genomic_DNA"/>
</dbReference>
<accession>A0AB38DTH0</accession>
<dbReference type="KEGG" id="nzo:SAMEA4504057_2089"/>
<evidence type="ECO:0000313" key="2">
    <source>
        <dbReference type="Proteomes" id="UP000215033"/>
    </source>
</evidence>
<sequence length="130" mass="15237">MTDLCLSKYENYFLLHIIKNNEIWADYLIDQLNNSSISSKEYTGAGVYIDFEIDEKNTFLKKADVPLFFEADAIAPDRSDAVFFYYIQKNQPIKKAESSISWKLQLPEQTMTKKKSIHGWWQTMANTKHK</sequence>
<proteinExistence type="predicted"/>